<organism evidence="2 3">
    <name type="scientific">Streptococcus infantis</name>
    <dbReference type="NCBI Taxonomy" id="68892"/>
    <lineage>
        <taxon>Bacteria</taxon>
        <taxon>Bacillati</taxon>
        <taxon>Bacillota</taxon>
        <taxon>Bacilli</taxon>
        <taxon>Lactobacillales</taxon>
        <taxon>Streptococcaceae</taxon>
        <taxon>Streptococcus</taxon>
    </lineage>
</organism>
<evidence type="ECO:0000313" key="2">
    <source>
        <dbReference type="EMBL" id="KJQ74018.1"/>
    </source>
</evidence>
<feature type="domain" description="Knr4/Smi1-like" evidence="1">
    <location>
        <begin position="24"/>
        <end position="139"/>
    </location>
</feature>
<dbReference type="RefSeq" id="WP_045615735.1">
    <property type="nucleotide sequence ID" value="NZ_JASHGR010000003.1"/>
</dbReference>
<name>A0A0F2DSV1_9STRE</name>
<dbReference type="Proteomes" id="UP000033489">
    <property type="component" value="Unassembled WGS sequence"/>
</dbReference>
<protein>
    <submittedName>
        <fullName evidence="2">SMI1 / KNR4 family protein</fullName>
    </submittedName>
</protein>
<dbReference type="PATRIC" id="fig|28037.216.peg.1495"/>
<dbReference type="AlphaFoldDB" id="A0A0F2DSV1"/>
<evidence type="ECO:0000313" key="3">
    <source>
        <dbReference type="Proteomes" id="UP000033489"/>
    </source>
</evidence>
<dbReference type="SMART" id="SM00860">
    <property type="entry name" value="SMI1_KNR4"/>
    <property type="match status" value="1"/>
</dbReference>
<accession>A0A0F2DSV1</accession>
<gene>
    <name evidence="2" type="ORF">TZ94_01539</name>
</gene>
<sequence>MISQETMNSLIKYFQDYPELNGIPASSEEIKHAENILRIKFHDDYIEFIKKFGGASAGLDIHAFHNSTLIGKETVIELTQGFRKLLELHEQPMNKLYAISDDGSGNPILMDQQGHIFIYYHDSSEMEILYESLDSLFKETLWSE</sequence>
<evidence type="ECO:0000259" key="1">
    <source>
        <dbReference type="SMART" id="SM00860"/>
    </source>
</evidence>
<dbReference type="Gene3D" id="3.40.1580.10">
    <property type="entry name" value="SMI1/KNR4-like"/>
    <property type="match status" value="1"/>
</dbReference>
<dbReference type="InterPro" id="IPR018958">
    <property type="entry name" value="Knr4/Smi1-like_dom"/>
</dbReference>
<proteinExistence type="predicted"/>
<reference evidence="2 3" key="1">
    <citation type="submission" date="2015-02" db="EMBL/GenBank/DDBJ databases">
        <title>Evolution of amylase-binding proteins of oral streptococcal species.</title>
        <authorList>
            <person name="Haase E.M."/>
        </authorList>
    </citation>
    <scope>NUCLEOTIDE SEQUENCE [LARGE SCALE GENOMIC DNA]</scope>
    <source>
        <strain evidence="2 3">UC921A</strain>
    </source>
</reference>
<dbReference type="SUPFAM" id="SSF160631">
    <property type="entry name" value="SMI1/KNR4-like"/>
    <property type="match status" value="1"/>
</dbReference>
<dbReference type="EMBL" id="JYGT01000010">
    <property type="protein sequence ID" value="KJQ74018.1"/>
    <property type="molecule type" value="Genomic_DNA"/>
</dbReference>
<comment type="caution">
    <text evidence="2">The sequence shown here is derived from an EMBL/GenBank/DDBJ whole genome shotgun (WGS) entry which is preliminary data.</text>
</comment>
<dbReference type="OrthoDB" id="2736282at2"/>
<dbReference type="InterPro" id="IPR037883">
    <property type="entry name" value="Knr4/Smi1-like_sf"/>
</dbReference>
<dbReference type="Pfam" id="PF14567">
    <property type="entry name" value="SUKH_5"/>
    <property type="match status" value="1"/>
</dbReference>